<comment type="similarity">
    <text evidence="3 8">Belongs to the HMBS family.</text>
</comment>
<comment type="catalytic activity">
    <reaction evidence="7 8">
        <text>4 porphobilinogen + H2O = hydroxymethylbilane + 4 NH4(+)</text>
        <dbReference type="Rhea" id="RHEA:13185"/>
        <dbReference type="ChEBI" id="CHEBI:15377"/>
        <dbReference type="ChEBI" id="CHEBI:28938"/>
        <dbReference type="ChEBI" id="CHEBI:57845"/>
        <dbReference type="ChEBI" id="CHEBI:58126"/>
        <dbReference type="EC" id="2.5.1.61"/>
    </reaction>
</comment>
<dbReference type="SUPFAM" id="SSF54782">
    <property type="entry name" value="Porphobilinogen deaminase (hydroxymethylbilane synthase), C-terminal domain"/>
    <property type="match status" value="1"/>
</dbReference>
<keyword evidence="12" id="KW-1185">Reference proteome</keyword>
<dbReference type="GO" id="GO:0004418">
    <property type="term" value="F:hydroxymethylbilane synthase activity"/>
    <property type="evidence" value="ECO:0007669"/>
    <property type="project" value="UniProtKB-UniRule"/>
</dbReference>
<dbReference type="STRING" id="1121306.SAMN02745196_00727"/>
<dbReference type="Pfam" id="PF03900">
    <property type="entry name" value="Porphobil_deamC"/>
    <property type="match status" value="1"/>
</dbReference>
<dbReference type="NCBIfam" id="TIGR00212">
    <property type="entry name" value="hemC"/>
    <property type="match status" value="1"/>
</dbReference>
<dbReference type="RefSeq" id="WP_072830134.1">
    <property type="nucleotide sequence ID" value="NZ_FQXP01000003.1"/>
</dbReference>
<dbReference type="Proteomes" id="UP000184526">
    <property type="component" value="Unassembled WGS sequence"/>
</dbReference>
<evidence type="ECO:0000313" key="11">
    <source>
        <dbReference type="EMBL" id="SHH54582.1"/>
    </source>
</evidence>
<dbReference type="Gene3D" id="3.30.160.40">
    <property type="entry name" value="Porphobilinogen deaminase, C-terminal domain"/>
    <property type="match status" value="1"/>
</dbReference>
<dbReference type="PIRSF" id="PIRSF001438">
    <property type="entry name" value="4pyrrol_synth_OHMeBilane_synth"/>
    <property type="match status" value="1"/>
</dbReference>
<dbReference type="HAMAP" id="MF_00260">
    <property type="entry name" value="Porphobil_deam"/>
    <property type="match status" value="1"/>
</dbReference>
<dbReference type="FunFam" id="3.40.190.10:FF:000004">
    <property type="entry name" value="Porphobilinogen deaminase"/>
    <property type="match status" value="1"/>
</dbReference>
<feature type="domain" description="Porphobilinogen deaminase C-terminal" evidence="10">
    <location>
        <begin position="230"/>
        <end position="295"/>
    </location>
</feature>
<dbReference type="SUPFAM" id="SSF53850">
    <property type="entry name" value="Periplasmic binding protein-like II"/>
    <property type="match status" value="1"/>
</dbReference>
<evidence type="ECO:0000256" key="4">
    <source>
        <dbReference type="ARBA" id="ARBA00011245"/>
    </source>
</evidence>
<dbReference type="GO" id="GO:0006782">
    <property type="term" value="P:protoporphyrinogen IX biosynthetic process"/>
    <property type="evidence" value="ECO:0007669"/>
    <property type="project" value="UniProtKB-UniRule"/>
</dbReference>
<dbReference type="InterPro" id="IPR022417">
    <property type="entry name" value="Porphobilin_deaminase_N"/>
</dbReference>
<dbReference type="PANTHER" id="PTHR11557">
    <property type="entry name" value="PORPHOBILINOGEN DEAMINASE"/>
    <property type="match status" value="1"/>
</dbReference>
<dbReference type="AlphaFoldDB" id="A0A1M5TUY3"/>
<evidence type="ECO:0000256" key="8">
    <source>
        <dbReference type="HAMAP-Rule" id="MF_00260"/>
    </source>
</evidence>
<sequence>MKIVVGSRGSKLALYQSNWVIDKLKEKNPNLEFELKIIKTKGDLIQNVALDKIGDKGLFVKEIEEQLLNGEIDLAVHSMKDMPSKLPEGLMFSYSPMREDNRDVIVLKEGYNSLEDLPKGATIGSGSKRRKYQLLKHRPDLNIVPIRGNIDTRIRKIKDENLDGVILAAAGIQRLDFKSKINNKIEYISRDIILPAPAQGILALEIREDRKDINEIISSIRDERTEIEREAERAFLDGIEGSCHIPVGANCEILEDKIVLEGLYGTEDGEILIKKSIEGTKEKAAELGYKLAEIIAKEMEK</sequence>
<evidence type="ECO:0000256" key="3">
    <source>
        <dbReference type="ARBA" id="ARBA00005638"/>
    </source>
</evidence>
<evidence type="ECO:0000256" key="7">
    <source>
        <dbReference type="ARBA" id="ARBA00048169"/>
    </source>
</evidence>
<evidence type="ECO:0000256" key="1">
    <source>
        <dbReference type="ARBA" id="ARBA00002869"/>
    </source>
</evidence>
<dbReference type="Pfam" id="PF01379">
    <property type="entry name" value="Porphobil_deam"/>
    <property type="match status" value="1"/>
</dbReference>
<dbReference type="EMBL" id="FQXP01000003">
    <property type="protein sequence ID" value="SHH54582.1"/>
    <property type="molecule type" value="Genomic_DNA"/>
</dbReference>
<keyword evidence="6 8" id="KW-0627">Porphyrin biosynthesis</keyword>
<dbReference type="InterPro" id="IPR022419">
    <property type="entry name" value="Porphobilin_deaminase_cofac_BS"/>
</dbReference>
<evidence type="ECO:0000259" key="9">
    <source>
        <dbReference type="Pfam" id="PF01379"/>
    </source>
</evidence>
<dbReference type="FunFam" id="3.40.190.10:FF:000005">
    <property type="entry name" value="Porphobilinogen deaminase"/>
    <property type="match status" value="1"/>
</dbReference>
<dbReference type="Gene3D" id="3.40.190.10">
    <property type="entry name" value="Periplasmic binding protein-like II"/>
    <property type="match status" value="2"/>
</dbReference>
<gene>
    <name evidence="8" type="primary">hemC</name>
    <name evidence="11" type="ORF">SAMN02745196_00727</name>
</gene>
<evidence type="ECO:0000256" key="5">
    <source>
        <dbReference type="ARBA" id="ARBA00022679"/>
    </source>
</evidence>
<dbReference type="EC" id="2.5.1.61" evidence="8"/>
<organism evidence="11 12">
    <name type="scientific">Clostridium collagenovorans DSM 3089</name>
    <dbReference type="NCBI Taxonomy" id="1121306"/>
    <lineage>
        <taxon>Bacteria</taxon>
        <taxon>Bacillati</taxon>
        <taxon>Bacillota</taxon>
        <taxon>Clostridia</taxon>
        <taxon>Eubacteriales</taxon>
        <taxon>Clostridiaceae</taxon>
        <taxon>Clostridium</taxon>
    </lineage>
</organism>
<feature type="modified residue" description="S-(dipyrrolylmethanemethyl)cysteine" evidence="8">
    <location>
        <position position="243"/>
    </location>
</feature>
<comment type="miscellaneous">
    <text evidence="8">The porphobilinogen subunits are added to the dipyrromethane group.</text>
</comment>
<dbReference type="InterPro" id="IPR036803">
    <property type="entry name" value="Porphobilinogen_deaminase_C_sf"/>
</dbReference>
<dbReference type="PROSITE" id="PS00533">
    <property type="entry name" value="PORPHOBILINOGEN_DEAM"/>
    <property type="match status" value="1"/>
</dbReference>
<dbReference type="PRINTS" id="PR00151">
    <property type="entry name" value="PORPHBDMNASE"/>
</dbReference>
<comment type="subunit">
    <text evidence="4 8">Monomer.</text>
</comment>
<evidence type="ECO:0000256" key="2">
    <source>
        <dbReference type="ARBA" id="ARBA00004735"/>
    </source>
</evidence>
<protein>
    <recommendedName>
        <fullName evidence="8">Porphobilinogen deaminase</fullName>
        <shortName evidence="8">PBG</shortName>
        <ecNumber evidence="8">2.5.1.61</ecNumber>
    </recommendedName>
    <alternativeName>
        <fullName evidence="8">Hydroxymethylbilane synthase</fullName>
        <shortName evidence="8">HMBS</shortName>
    </alternativeName>
    <alternativeName>
        <fullName evidence="8">Pre-uroporphyrinogen synthase</fullName>
    </alternativeName>
</protein>
<dbReference type="GO" id="GO:0005737">
    <property type="term" value="C:cytoplasm"/>
    <property type="evidence" value="ECO:0007669"/>
    <property type="project" value="UniProtKB-UniRule"/>
</dbReference>
<comment type="cofactor">
    <cofactor evidence="8">
        <name>dipyrromethane</name>
        <dbReference type="ChEBI" id="CHEBI:60342"/>
    </cofactor>
    <text evidence="8">Binds 1 dipyrromethane group covalently.</text>
</comment>
<dbReference type="InterPro" id="IPR000860">
    <property type="entry name" value="HemC"/>
</dbReference>
<accession>A0A1M5TUY3</accession>
<evidence type="ECO:0000313" key="12">
    <source>
        <dbReference type="Proteomes" id="UP000184526"/>
    </source>
</evidence>
<evidence type="ECO:0000256" key="6">
    <source>
        <dbReference type="ARBA" id="ARBA00023244"/>
    </source>
</evidence>
<dbReference type="OrthoDB" id="9810298at2"/>
<comment type="function">
    <text evidence="1 8">Tetrapolymerization of the monopyrrole PBG into the hydroxymethylbilane pre-uroporphyrinogen in several discrete steps.</text>
</comment>
<proteinExistence type="inferred from homology"/>
<keyword evidence="5 8" id="KW-0808">Transferase</keyword>
<comment type="pathway">
    <text evidence="2">Porphyrin-containing compound metabolism; protoporphyrin-IX biosynthesis; coproporphyrinogen-III from 5-aminolevulinate: step 2/4.</text>
</comment>
<evidence type="ECO:0000259" key="10">
    <source>
        <dbReference type="Pfam" id="PF03900"/>
    </source>
</evidence>
<dbReference type="PANTHER" id="PTHR11557:SF0">
    <property type="entry name" value="PORPHOBILINOGEN DEAMINASE"/>
    <property type="match status" value="1"/>
</dbReference>
<name>A0A1M5TUY3_9CLOT</name>
<feature type="domain" description="Porphobilinogen deaminase N-terminal" evidence="9">
    <location>
        <begin position="3"/>
        <end position="214"/>
    </location>
</feature>
<dbReference type="InterPro" id="IPR022418">
    <property type="entry name" value="Porphobilinogen_deaminase_C"/>
</dbReference>
<reference evidence="11 12" key="1">
    <citation type="submission" date="2016-11" db="EMBL/GenBank/DDBJ databases">
        <authorList>
            <person name="Jaros S."/>
            <person name="Januszkiewicz K."/>
            <person name="Wedrychowicz H."/>
        </authorList>
    </citation>
    <scope>NUCLEOTIDE SEQUENCE [LARGE SCALE GENOMIC DNA]</scope>
    <source>
        <strain evidence="11 12">DSM 3089</strain>
    </source>
</reference>